<feature type="compositionally biased region" description="Polar residues" evidence="1">
    <location>
        <begin position="292"/>
        <end position="302"/>
    </location>
</feature>
<dbReference type="Proteomes" id="UP000700334">
    <property type="component" value="Unassembled WGS sequence"/>
</dbReference>
<feature type="compositionally biased region" description="Basic and acidic residues" evidence="1">
    <location>
        <begin position="154"/>
        <end position="171"/>
    </location>
</feature>
<evidence type="ECO:0000256" key="1">
    <source>
        <dbReference type="SAM" id="MobiDB-lite"/>
    </source>
</evidence>
<comment type="caution">
    <text evidence="2">The sequence shown here is derived from an EMBL/GenBank/DDBJ whole genome shotgun (WGS) entry which is preliminary data.</text>
</comment>
<gene>
    <name evidence="2" type="ORF">J0S82_018609</name>
</gene>
<dbReference type="PANTHER" id="PTHR22145:SF3">
    <property type="entry name" value="PROTEIN FAM217B"/>
    <property type="match status" value="1"/>
</dbReference>
<accession>A0A8J6A6W0</accession>
<sequence length="302" mass="32034">MKIIQEPEEDSGSDLSDSERVPIPPSPLSPPELNLRAEEIDPICFDLHAGPGQAQRQPEQRYPDFLPPPFSSWDLRDMALLLNAEGQGGGLPRAAGPLGGLVDRLLQLEWLQLQTVQWEKGRAAKARPPTAPGTSVALKSPGRSRLLAGALTRPHQDRAPKAGPARRDRPQEGCAPCSASEAAPRLAGVPSSSRLSAPRSTLEGRAEEKRKKPGQGTRQQQWARSSGEGGLRLESNGNIRGPGPPSRPPSSPDAGEAPPTRTQALASLKKKGQASSCGHAAALSGKKKLKTNGAQQSTYKPS</sequence>
<proteinExistence type="predicted"/>
<feature type="compositionally biased region" description="Acidic residues" evidence="1">
    <location>
        <begin position="1"/>
        <end position="12"/>
    </location>
</feature>
<reference evidence="2" key="1">
    <citation type="journal article" date="2021" name="Evol. Appl.">
        <title>The genome of the Pyrenean desman and the effects of bottlenecks and inbreeding on the genomic landscape of an endangered species.</title>
        <authorList>
            <person name="Escoda L."/>
            <person name="Castresana J."/>
        </authorList>
    </citation>
    <scope>NUCLEOTIDE SEQUENCE</scope>
    <source>
        <strain evidence="2">IBE-C5619</strain>
    </source>
</reference>
<feature type="compositionally biased region" description="Pro residues" evidence="1">
    <location>
        <begin position="242"/>
        <end position="251"/>
    </location>
</feature>
<dbReference type="InterPro" id="IPR029266">
    <property type="entry name" value="FAM217"/>
</dbReference>
<feature type="region of interest" description="Disordered" evidence="1">
    <location>
        <begin position="119"/>
        <end position="302"/>
    </location>
</feature>
<dbReference type="AlphaFoldDB" id="A0A8J6A6W0"/>
<evidence type="ECO:0000313" key="2">
    <source>
        <dbReference type="EMBL" id="KAG8513282.1"/>
    </source>
</evidence>
<name>A0A8J6A6W0_GALPY</name>
<evidence type="ECO:0000313" key="3">
    <source>
        <dbReference type="Proteomes" id="UP000700334"/>
    </source>
</evidence>
<feature type="compositionally biased region" description="Polar residues" evidence="1">
    <location>
        <begin position="190"/>
        <end position="199"/>
    </location>
</feature>
<protein>
    <submittedName>
        <fullName evidence="2">Protein FAM217B</fullName>
    </submittedName>
</protein>
<feature type="region of interest" description="Disordered" evidence="1">
    <location>
        <begin position="1"/>
        <end position="35"/>
    </location>
</feature>
<dbReference type="EMBL" id="JAGFMF010011769">
    <property type="protein sequence ID" value="KAG8513282.1"/>
    <property type="molecule type" value="Genomic_DNA"/>
</dbReference>
<organism evidence="2 3">
    <name type="scientific">Galemys pyrenaicus</name>
    <name type="common">Iberian desman</name>
    <name type="synonym">Pyrenean desman</name>
    <dbReference type="NCBI Taxonomy" id="202257"/>
    <lineage>
        <taxon>Eukaryota</taxon>
        <taxon>Metazoa</taxon>
        <taxon>Chordata</taxon>
        <taxon>Craniata</taxon>
        <taxon>Vertebrata</taxon>
        <taxon>Euteleostomi</taxon>
        <taxon>Mammalia</taxon>
        <taxon>Eutheria</taxon>
        <taxon>Laurasiatheria</taxon>
        <taxon>Eulipotyphla</taxon>
        <taxon>Talpidae</taxon>
        <taxon>Galemys</taxon>
    </lineage>
</organism>
<dbReference type="Pfam" id="PF15344">
    <property type="entry name" value="FAM217"/>
    <property type="match status" value="1"/>
</dbReference>
<feature type="region of interest" description="Disordered" evidence="1">
    <location>
        <begin position="47"/>
        <end position="68"/>
    </location>
</feature>
<dbReference type="OrthoDB" id="10027339at2759"/>
<dbReference type="PANTHER" id="PTHR22145">
    <property type="entry name" value="SI:CH211-266K22.6"/>
    <property type="match status" value="1"/>
</dbReference>
<keyword evidence="3" id="KW-1185">Reference proteome</keyword>